<name>M7YCK6_TRIUA</name>
<gene>
    <name evidence="1" type="ORF">TRIUR3_18205</name>
</gene>
<dbReference type="AlphaFoldDB" id="M7YCK6"/>
<dbReference type="OMA" id="VCMGICE"/>
<organism evidence="1">
    <name type="scientific">Triticum urartu</name>
    <name type="common">Red wild einkorn</name>
    <name type="synonym">Crithodium urartu</name>
    <dbReference type="NCBI Taxonomy" id="4572"/>
    <lineage>
        <taxon>Eukaryota</taxon>
        <taxon>Viridiplantae</taxon>
        <taxon>Streptophyta</taxon>
        <taxon>Embryophyta</taxon>
        <taxon>Tracheophyta</taxon>
        <taxon>Spermatophyta</taxon>
        <taxon>Magnoliopsida</taxon>
        <taxon>Liliopsida</taxon>
        <taxon>Poales</taxon>
        <taxon>Poaceae</taxon>
        <taxon>BOP clade</taxon>
        <taxon>Pooideae</taxon>
        <taxon>Triticodae</taxon>
        <taxon>Triticeae</taxon>
        <taxon>Triticinae</taxon>
        <taxon>Triticum</taxon>
    </lineage>
</organism>
<accession>M7YCK6</accession>
<protein>
    <submittedName>
        <fullName evidence="1">Uncharacterized protein</fullName>
    </submittedName>
</protein>
<proteinExistence type="predicted"/>
<dbReference type="EMBL" id="KD253608">
    <property type="protein sequence ID" value="EMS47968.1"/>
    <property type="molecule type" value="Genomic_DNA"/>
</dbReference>
<sequence length="178" mass="19413">MGRYAVRTYYQPRHAKDNSPCGGSGKQLYFVSEMRDRQRPRAIRQRLASPCLLPHGDTPRPVRISSPIPTLHALQRTRAIASHGEQSASVKLAGCSSSASAAGCYFGAPTWFPPLADVDGQVCNSWLCRAPLYGDATSPEPPLSFAVCMGICELGTAPDRSAKRILDLLLLLDFDCYE</sequence>
<evidence type="ECO:0000313" key="1">
    <source>
        <dbReference type="EMBL" id="EMS47968.1"/>
    </source>
</evidence>
<reference evidence="1" key="1">
    <citation type="journal article" date="2013" name="Nature">
        <title>Draft genome of the wheat A-genome progenitor Triticum urartu.</title>
        <authorList>
            <person name="Ling H.Q."/>
            <person name="Zhao S."/>
            <person name="Liu D."/>
            <person name="Wang J."/>
            <person name="Sun H."/>
            <person name="Zhang C."/>
            <person name="Fan H."/>
            <person name="Li D."/>
            <person name="Dong L."/>
            <person name="Tao Y."/>
            <person name="Gao C."/>
            <person name="Wu H."/>
            <person name="Li Y."/>
            <person name="Cui Y."/>
            <person name="Guo X."/>
            <person name="Zheng S."/>
            <person name="Wang B."/>
            <person name="Yu K."/>
            <person name="Liang Q."/>
            <person name="Yang W."/>
            <person name="Lou X."/>
            <person name="Chen J."/>
            <person name="Feng M."/>
            <person name="Jian J."/>
            <person name="Zhang X."/>
            <person name="Luo G."/>
            <person name="Jiang Y."/>
            <person name="Liu J."/>
            <person name="Wang Z."/>
            <person name="Sha Y."/>
            <person name="Zhang B."/>
            <person name="Wu H."/>
            <person name="Tang D."/>
            <person name="Shen Q."/>
            <person name="Xue P."/>
            <person name="Zou S."/>
            <person name="Wang X."/>
            <person name="Liu X."/>
            <person name="Wang F."/>
            <person name="Yang Y."/>
            <person name="An X."/>
            <person name="Dong Z."/>
            <person name="Zhang K."/>
            <person name="Zhang X."/>
            <person name="Luo M.C."/>
            <person name="Dvorak J."/>
            <person name="Tong Y."/>
            <person name="Wang J."/>
            <person name="Yang H."/>
            <person name="Li Z."/>
            <person name="Wang D."/>
            <person name="Zhang A."/>
            <person name="Wang J."/>
        </authorList>
    </citation>
    <scope>NUCLEOTIDE SEQUENCE</scope>
</reference>